<dbReference type="InterPro" id="IPR036950">
    <property type="entry name" value="PBP_transglycosylase"/>
</dbReference>
<keyword evidence="1" id="KW-1133">Transmembrane helix</keyword>
<dbReference type="EMBL" id="JACHIG010000001">
    <property type="protein sequence ID" value="MBB5031098.1"/>
    <property type="molecule type" value="Genomic_DNA"/>
</dbReference>
<evidence type="ECO:0008006" key="4">
    <source>
        <dbReference type="Google" id="ProtNLM"/>
    </source>
</evidence>
<gene>
    <name evidence="2" type="ORF">HNQ65_000652</name>
</gene>
<name>A0A7W8DII8_9BACT</name>
<sequence>MQPSLIIRRIILLLWQIPLAVVALCAAGLGALFLRSDVRSFRPRLPEIRKIIEAQKAATPTMPPFLISCLRAEGVPDQFTARCLLSQFGLDDTNSNHRHARALLWTGSLYWHLSGEERDLLYCAFMNDGAGGLGIHHLASRLFGRPVEELTDSELAALAVASTSPSRFIKDHALLETYSGKLLHCIKAG</sequence>
<evidence type="ECO:0000313" key="2">
    <source>
        <dbReference type="EMBL" id="MBB5031098.1"/>
    </source>
</evidence>
<keyword evidence="1" id="KW-0812">Transmembrane</keyword>
<keyword evidence="1" id="KW-0472">Membrane</keyword>
<proteinExistence type="predicted"/>
<protein>
    <recommendedName>
        <fullName evidence="4">Glycosyl transferase family 51 domain-containing protein</fullName>
    </recommendedName>
</protein>
<keyword evidence="3" id="KW-1185">Reference proteome</keyword>
<dbReference type="AlphaFoldDB" id="A0A7W8DII8"/>
<dbReference type="RefSeq" id="WP_184338040.1">
    <property type="nucleotide sequence ID" value="NZ_JACHIG010000001.1"/>
</dbReference>
<dbReference type="Gene3D" id="1.10.3810.10">
    <property type="entry name" value="Biosynthetic peptidoglycan transglycosylase-like"/>
    <property type="match status" value="1"/>
</dbReference>
<feature type="transmembrane region" description="Helical" evidence="1">
    <location>
        <begin position="12"/>
        <end position="34"/>
    </location>
</feature>
<comment type="caution">
    <text evidence="2">The sequence shown here is derived from an EMBL/GenBank/DDBJ whole genome shotgun (WGS) entry which is preliminary data.</text>
</comment>
<evidence type="ECO:0000256" key="1">
    <source>
        <dbReference type="SAM" id="Phobius"/>
    </source>
</evidence>
<reference evidence="2 3" key="1">
    <citation type="submission" date="2020-08" db="EMBL/GenBank/DDBJ databases">
        <title>Genomic Encyclopedia of Type Strains, Phase IV (KMG-IV): sequencing the most valuable type-strain genomes for metagenomic binning, comparative biology and taxonomic classification.</title>
        <authorList>
            <person name="Goeker M."/>
        </authorList>
    </citation>
    <scope>NUCLEOTIDE SEQUENCE [LARGE SCALE GENOMIC DNA]</scope>
    <source>
        <strain evidence="2 3">DSM 12252</strain>
    </source>
</reference>
<accession>A0A7W8DII8</accession>
<organism evidence="2 3">
    <name type="scientific">Prosthecobacter vanneervenii</name>
    <dbReference type="NCBI Taxonomy" id="48466"/>
    <lineage>
        <taxon>Bacteria</taxon>
        <taxon>Pseudomonadati</taxon>
        <taxon>Verrucomicrobiota</taxon>
        <taxon>Verrucomicrobiia</taxon>
        <taxon>Verrucomicrobiales</taxon>
        <taxon>Verrucomicrobiaceae</taxon>
        <taxon>Prosthecobacter</taxon>
    </lineage>
</organism>
<evidence type="ECO:0000313" key="3">
    <source>
        <dbReference type="Proteomes" id="UP000590740"/>
    </source>
</evidence>
<dbReference type="Proteomes" id="UP000590740">
    <property type="component" value="Unassembled WGS sequence"/>
</dbReference>